<keyword evidence="3" id="KW-0614">Plasmid</keyword>
<evidence type="ECO:0000313" key="3">
    <source>
        <dbReference type="EMBL" id="ABF44272.1"/>
    </source>
</evidence>
<feature type="signal peptide" evidence="2">
    <location>
        <begin position="1"/>
        <end position="23"/>
    </location>
</feature>
<reference evidence="3" key="1">
    <citation type="submission" date="2006-04" db="EMBL/GenBank/DDBJ databases">
        <title>Complete sequence of plasmid1 pDGEO01 of Deinococcus geothermalis DSM 11300.</title>
        <authorList>
            <consortium name="US DOE Joint Genome Institute"/>
            <person name="Copeland A."/>
            <person name="Lucas S."/>
            <person name="Lapidus A."/>
            <person name="Barry K."/>
            <person name="Detter J.C."/>
            <person name="Glavina del Rio T."/>
            <person name="Hammon N."/>
            <person name="Israni S."/>
            <person name="Dalin E."/>
            <person name="Tice H."/>
            <person name="Pitluck S."/>
            <person name="Brettin T."/>
            <person name="Bruce D."/>
            <person name="Han C."/>
            <person name="Tapia R."/>
            <person name="Saunders E."/>
            <person name="Gilna P."/>
            <person name="Schmutz J."/>
            <person name="Larimer F."/>
            <person name="Land M."/>
            <person name="Hauser L."/>
            <person name="Kyrpides N."/>
            <person name="Kim E."/>
            <person name="Daly M.J."/>
            <person name="Fredrickson J.K."/>
            <person name="Makarova K.S."/>
            <person name="Gaidamakova E.K."/>
            <person name="Zhai M."/>
            <person name="Richardson P."/>
        </authorList>
    </citation>
    <scope>NUCLEOTIDE SEQUENCE</scope>
    <source>
        <strain evidence="3">DSM 11300</strain>
        <plasmid evidence="3">pDGEO01</plasmid>
    </source>
</reference>
<dbReference type="KEGG" id="dge:Dgeo_2843"/>
<gene>
    <name evidence="3" type="ordered locus">Dgeo_2843</name>
</gene>
<geneLocation type="plasmid" evidence="3 4">
    <name>pDGEO01</name>
</geneLocation>
<dbReference type="RefSeq" id="WP_011525737.1">
    <property type="nucleotide sequence ID" value="NC_008010.2"/>
</dbReference>
<dbReference type="HOGENOM" id="CLU_1118730_0_0_0"/>
<feature type="region of interest" description="Disordered" evidence="1">
    <location>
        <begin position="104"/>
        <end position="164"/>
    </location>
</feature>
<evidence type="ECO:0000256" key="2">
    <source>
        <dbReference type="SAM" id="SignalP"/>
    </source>
</evidence>
<keyword evidence="2" id="KW-0732">Signal</keyword>
<dbReference type="EMBL" id="CP000358">
    <property type="protein sequence ID" value="ABF44272.1"/>
    <property type="molecule type" value="Genomic_DNA"/>
</dbReference>
<evidence type="ECO:0000313" key="4">
    <source>
        <dbReference type="Proteomes" id="UP000002431"/>
    </source>
</evidence>
<keyword evidence="4" id="KW-1185">Reference proteome</keyword>
<feature type="chain" id="PRO_5004192080" evidence="2">
    <location>
        <begin position="24"/>
        <end position="248"/>
    </location>
</feature>
<dbReference type="Proteomes" id="UP000002431">
    <property type="component" value="Plasmid pDGEO01"/>
</dbReference>
<dbReference type="AlphaFoldDB" id="Q1J2L2"/>
<accession>Q1J2L2</accession>
<name>Q1J2L2_DEIGD</name>
<evidence type="ECO:0000256" key="1">
    <source>
        <dbReference type="SAM" id="MobiDB-lite"/>
    </source>
</evidence>
<organism evidence="3 4">
    <name type="scientific">Deinococcus geothermalis (strain DSM 11300 / CIP 105573 / AG-3a)</name>
    <dbReference type="NCBI Taxonomy" id="319795"/>
    <lineage>
        <taxon>Bacteria</taxon>
        <taxon>Thermotogati</taxon>
        <taxon>Deinococcota</taxon>
        <taxon>Deinococci</taxon>
        <taxon>Deinococcales</taxon>
        <taxon>Deinococcaceae</taxon>
        <taxon>Deinococcus</taxon>
    </lineage>
</organism>
<protein>
    <submittedName>
        <fullName evidence="3">Uncharacterized protein</fullName>
    </submittedName>
</protein>
<proteinExistence type="predicted"/>
<feature type="compositionally biased region" description="Basic and acidic residues" evidence="1">
    <location>
        <begin position="105"/>
        <end position="115"/>
    </location>
</feature>
<sequence length="248" mass="25656">MRHKFNALTPLLAATFLASSAMATASKATAALPATPHAVDQRPQSGPTHPLKISYYRGDPLAGGQRLQTVSVTPRPGAPLFQNVPTGATYAVVTTPFGQSVVKLSDVRGRQEDRQPGPGDTGGPDGPQDRDPGQEPPRPQGAAQTPFQDNRGARAGLQDGQAGSGALEHALRGASRVTFYDGDPLAGGRVIESLRLDKPASNQAATLTQAARGAKFAVIERPGERLIVALGAAQPGPQGPQGPDSQGR</sequence>